<gene>
    <name evidence="1" type="ORF">GFC01_12980</name>
</gene>
<dbReference type="Proteomes" id="UP000441717">
    <property type="component" value="Unassembled WGS sequence"/>
</dbReference>
<accession>A0A6N7IUB9</accession>
<dbReference type="AlphaFoldDB" id="A0A6N7IUB9"/>
<sequence>MGRREVNFERAAKLVGGTAMALLAKNTGVRALGAGVALSELLRGNFKGLRGLKKWHKKRFL</sequence>
<dbReference type="RefSeq" id="WP_152947629.1">
    <property type="nucleotide sequence ID" value="NZ_WHYR01000040.1"/>
</dbReference>
<reference evidence="1 2" key="1">
    <citation type="submission" date="2019-10" db="EMBL/GenBank/DDBJ databases">
        <title>Comparative genomics of sulfur disproportionating microorganisms.</title>
        <authorList>
            <person name="Ward L.M."/>
            <person name="Bertran E."/>
            <person name="Johnston D."/>
        </authorList>
    </citation>
    <scope>NUCLEOTIDE SEQUENCE [LARGE SCALE GENOMIC DNA]</scope>
    <source>
        <strain evidence="1 2">DSM 14055</strain>
    </source>
</reference>
<comment type="caution">
    <text evidence="1">The sequence shown here is derived from an EMBL/GenBank/DDBJ whole genome shotgun (WGS) entry which is preliminary data.</text>
</comment>
<proteinExistence type="predicted"/>
<name>A0A6N7IUB9_9FIRM</name>
<keyword evidence="2" id="KW-1185">Reference proteome</keyword>
<protein>
    <submittedName>
        <fullName evidence="1">Uncharacterized protein</fullName>
    </submittedName>
</protein>
<organism evidence="1 2">
    <name type="scientific">Desulfofundulus thermobenzoicus</name>
    <dbReference type="NCBI Taxonomy" id="29376"/>
    <lineage>
        <taxon>Bacteria</taxon>
        <taxon>Bacillati</taxon>
        <taxon>Bacillota</taxon>
        <taxon>Clostridia</taxon>
        <taxon>Eubacteriales</taxon>
        <taxon>Peptococcaceae</taxon>
        <taxon>Desulfofundulus</taxon>
    </lineage>
</organism>
<evidence type="ECO:0000313" key="1">
    <source>
        <dbReference type="EMBL" id="MQL53153.1"/>
    </source>
</evidence>
<evidence type="ECO:0000313" key="2">
    <source>
        <dbReference type="Proteomes" id="UP000441717"/>
    </source>
</evidence>
<dbReference type="EMBL" id="WHYR01000040">
    <property type="protein sequence ID" value="MQL53153.1"/>
    <property type="molecule type" value="Genomic_DNA"/>
</dbReference>